<feature type="compositionally biased region" description="Polar residues" evidence="1">
    <location>
        <begin position="213"/>
        <end position="224"/>
    </location>
</feature>
<feature type="compositionally biased region" description="Basic and acidic residues" evidence="1">
    <location>
        <begin position="28"/>
        <end position="39"/>
    </location>
</feature>
<organism evidence="2 3">
    <name type="scientific">Mycena albidolilacea</name>
    <dbReference type="NCBI Taxonomy" id="1033008"/>
    <lineage>
        <taxon>Eukaryota</taxon>
        <taxon>Fungi</taxon>
        <taxon>Dikarya</taxon>
        <taxon>Basidiomycota</taxon>
        <taxon>Agaricomycotina</taxon>
        <taxon>Agaricomycetes</taxon>
        <taxon>Agaricomycetidae</taxon>
        <taxon>Agaricales</taxon>
        <taxon>Marasmiineae</taxon>
        <taxon>Mycenaceae</taxon>
        <taxon>Mycena</taxon>
    </lineage>
</organism>
<dbReference type="AlphaFoldDB" id="A0AAD7A1I6"/>
<keyword evidence="3" id="KW-1185">Reference proteome</keyword>
<reference evidence="2" key="1">
    <citation type="submission" date="2023-03" db="EMBL/GenBank/DDBJ databases">
        <title>Massive genome expansion in bonnet fungi (Mycena s.s.) driven by repeated elements and novel gene families across ecological guilds.</title>
        <authorList>
            <consortium name="Lawrence Berkeley National Laboratory"/>
            <person name="Harder C.B."/>
            <person name="Miyauchi S."/>
            <person name="Viragh M."/>
            <person name="Kuo A."/>
            <person name="Thoen E."/>
            <person name="Andreopoulos B."/>
            <person name="Lu D."/>
            <person name="Skrede I."/>
            <person name="Drula E."/>
            <person name="Henrissat B."/>
            <person name="Morin E."/>
            <person name="Kohler A."/>
            <person name="Barry K."/>
            <person name="LaButti K."/>
            <person name="Morin E."/>
            <person name="Salamov A."/>
            <person name="Lipzen A."/>
            <person name="Mereny Z."/>
            <person name="Hegedus B."/>
            <person name="Baldrian P."/>
            <person name="Stursova M."/>
            <person name="Weitz H."/>
            <person name="Taylor A."/>
            <person name="Grigoriev I.V."/>
            <person name="Nagy L.G."/>
            <person name="Martin F."/>
            <person name="Kauserud H."/>
        </authorList>
    </citation>
    <scope>NUCLEOTIDE SEQUENCE</scope>
    <source>
        <strain evidence="2">CBHHK002</strain>
    </source>
</reference>
<feature type="region of interest" description="Disordered" evidence="1">
    <location>
        <begin position="262"/>
        <end position="288"/>
    </location>
</feature>
<dbReference type="Proteomes" id="UP001218218">
    <property type="component" value="Unassembled WGS sequence"/>
</dbReference>
<comment type="caution">
    <text evidence="2">The sequence shown here is derived from an EMBL/GenBank/DDBJ whole genome shotgun (WGS) entry which is preliminary data.</text>
</comment>
<feature type="compositionally biased region" description="Acidic residues" evidence="1">
    <location>
        <begin position="191"/>
        <end position="201"/>
    </location>
</feature>
<feature type="region of interest" description="Disordered" evidence="1">
    <location>
        <begin position="129"/>
        <end position="176"/>
    </location>
</feature>
<sequence>MPHAVPCPLETPATCMAPLETWEVVEEVKAPAKGKEKAKATGSDEEESKEEGQEVAEVLPPRSSRRSKPMEEEDVEEELLASVKGKGKAAPKPASWSALKSAAKVTPKPATKPVLKPSAKVLKVGKTAAPNWKNPFSRSSDEFFNKDNGEEEGKPAPVVAKVGKTSAQKRKACSGEDSAEISSKFFNFNDHDDEAEEEEETTLPPTKKAQLVGPSNTSQKSQAMQEGGGRSSKGLKYVTFASGGNTNNPVILAEWCQRMNTIPPPESQAGPSGHAPRGPHVAGPSAAPGELAAILGQLANASSTQLSTIMSTLKFNNMPPLS</sequence>
<proteinExistence type="predicted"/>
<gene>
    <name evidence="2" type="ORF">DFH08DRAFT_961508</name>
</gene>
<accession>A0AAD7A1I6</accession>
<feature type="compositionally biased region" description="Basic and acidic residues" evidence="1">
    <location>
        <begin position="139"/>
        <end position="154"/>
    </location>
</feature>
<name>A0AAD7A1I6_9AGAR</name>
<dbReference type="EMBL" id="JARIHO010000020">
    <property type="protein sequence ID" value="KAJ7347135.1"/>
    <property type="molecule type" value="Genomic_DNA"/>
</dbReference>
<evidence type="ECO:0000256" key="1">
    <source>
        <dbReference type="SAM" id="MobiDB-lite"/>
    </source>
</evidence>
<evidence type="ECO:0000313" key="2">
    <source>
        <dbReference type="EMBL" id="KAJ7347135.1"/>
    </source>
</evidence>
<feature type="region of interest" description="Disordered" evidence="1">
    <location>
        <begin position="189"/>
        <end position="231"/>
    </location>
</feature>
<protein>
    <submittedName>
        <fullName evidence="2">Uncharacterized protein</fullName>
    </submittedName>
</protein>
<feature type="compositionally biased region" description="Low complexity" evidence="1">
    <location>
        <begin position="81"/>
        <end position="105"/>
    </location>
</feature>
<evidence type="ECO:0000313" key="3">
    <source>
        <dbReference type="Proteomes" id="UP001218218"/>
    </source>
</evidence>
<feature type="region of interest" description="Disordered" evidence="1">
    <location>
        <begin position="28"/>
        <end position="113"/>
    </location>
</feature>